<name>A0A2T2N3M6_CORCC</name>
<dbReference type="EMBL" id="KZ678151">
    <property type="protein sequence ID" value="PSN60052.1"/>
    <property type="molecule type" value="Genomic_DNA"/>
</dbReference>
<dbReference type="AlphaFoldDB" id="A0A2T2N3M6"/>
<reference evidence="2 3" key="1">
    <citation type="journal article" date="2018" name="Front. Microbiol.">
        <title>Genome-Wide Analysis of Corynespora cassiicola Leaf Fall Disease Putative Effectors.</title>
        <authorList>
            <person name="Lopez D."/>
            <person name="Ribeiro S."/>
            <person name="Label P."/>
            <person name="Fumanal B."/>
            <person name="Venisse J.S."/>
            <person name="Kohler A."/>
            <person name="de Oliveira R.R."/>
            <person name="Labutti K."/>
            <person name="Lipzen A."/>
            <person name="Lail K."/>
            <person name="Bauer D."/>
            <person name="Ohm R.A."/>
            <person name="Barry K.W."/>
            <person name="Spatafora J."/>
            <person name="Grigoriev I.V."/>
            <person name="Martin F.M."/>
            <person name="Pujade-Renaud V."/>
        </authorList>
    </citation>
    <scope>NUCLEOTIDE SEQUENCE [LARGE SCALE GENOMIC DNA]</scope>
    <source>
        <strain evidence="2 3">Philippines</strain>
    </source>
</reference>
<keyword evidence="3" id="KW-1185">Reference proteome</keyword>
<organism evidence="2 3">
    <name type="scientific">Corynespora cassiicola Philippines</name>
    <dbReference type="NCBI Taxonomy" id="1448308"/>
    <lineage>
        <taxon>Eukaryota</taxon>
        <taxon>Fungi</taxon>
        <taxon>Dikarya</taxon>
        <taxon>Ascomycota</taxon>
        <taxon>Pezizomycotina</taxon>
        <taxon>Dothideomycetes</taxon>
        <taxon>Pleosporomycetidae</taxon>
        <taxon>Pleosporales</taxon>
        <taxon>Corynesporascaceae</taxon>
        <taxon>Corynespora</taxon>
    </lineage>
</organism>
<evidence type="ECO:0000313" key="3">
    <source>
        <dbReference type="Proteomes" id="UP000240883"/>
    </source>
</evidence>
<gene>
    <name evidence="2" type="ORF">BS50DRAFT_218029</name>
</gene>
<proteinExistence type="predicted"/>
<protein>
    <submittedName>
        <fullName evidence="2">Uncharacterized protein</fullName>
    </submittedName>
</protein>
<evidence type="ECO:0000313" key="2">
    <source>
        <dbReference type="EMBL" id="PSN60052.1"/>
    </source>
</evidence>
<evidence type="ECO:0000256" key="1">
    <source>
        <dbReference type="SAM" id="MobiDB-lite"/>
    </source>
</evidence>
<feature type="compositionally biased region" description="Basic and acidic residues" evidence="1">
    <location>
        <begin position="1"/>
        <end position="11"/>
    </location>
</feature>
<sequence>MFEKPACERRVGAGPKNAFPSKSSRRWTGGRTGDNGGLGAGYLLSRYFLVLFHRIAAHRSVAWQGRAGQGTAGLPIGGERLCGKKNGAWDSERAAGTSHFSSFTLIFPLLFSEARFGCAFAFPCLVLGNRMRGKARDGMGWDWAHSSAKIRTRQVLMSEVISDH</sequence>
<feature type="region of interest" description="Disordered" evidence="1">
    <location>
        <begin position="1"/>
        <end position="32"/>
    </location>
</feature>
<dbReference type="Proteomes" id="UP000240883">
    <property type="component" value="Unassembled WGS sequence"/>
</dbReference>
<accession>A0A2T2N3M6</accession>